<dbReference type="EMBL" id="FWEY01000005">
    <property type="protein sequence ID" value="SLM52287.1"/>
    <property type="molecule type" value="Genomic_DNA"/>
</dbReference>
<name>A0A1W1IGZ0_9LACT</name>
<evidence type="ECO:0000313" key="1">
    <source>
        <dbReference type="EMBL" id="SLM52287.1"/>
    </source>
</evidence>
<organism evidence="1 2">
    <name type="scientific">Trichococcus pasteurii</name>
    <dbReference type="NCBI Taxonomy" id="43064"/>
    <lineage>
        <taxon>Bacteria</taxon>
        <taxon>Bacillati</taxon>
        <taxon>Bacillota</taxon>
        <taxon>Bacilli</taxon>
        <taxon>Lactobacillales</taxon>
        <taxon>Carnobacteriaceae</taxon>
        <taxon>Trichococcus</taxon>
    </lineage>
</organism>
<dbReference type="AlphaFoldDB" id="A0A1W1IGZ0"/>
<dbReference type="Proteomes" id="UP000195985">
    <property type="component" value="Unassembled WGS sequence"/>
</dbReference>
<reference evidence="2" key="1">
    <citation type="submission" date="2016-04" db="EMBL/GenBank/DDBJ databases">
        <authorList>
            <person name="Strepis N."/>
        </authorList>
    </citation>
    <scope>NUCLEOTIDE SEQUENCE [LARGE SCALE GENOMIC DNA]</scope>
</reference>
<dbReference type="STRING" id="43064.SAMN04488086_11442"/>
<keyword evidence="2" id="KW-1185">Reference proteome</keyword>
<gene>
    <name evidence="1" type="ORF">TPAS_1981</name>
</gene>
<proteinExistence type="predicted"/>
<accession>A0A1W1IGZ0</accession>
<evidence type="ECO:0000313" key="2">
    <source>
        <dbReference type="Proteomes" id="UP000195985"/>
    </source>
</evidence>
<protein>
    <submittedName>
        <fullName evidence="1">Uncharacterized protein</fullName>
    </submittedName>
</protein>
<sequence length="199" mass="23715">MFYFVGFIHYVTIGRVFMLNKESLEKSGDLRRGVNSEFWEEFDKTLQKQRVEVTFKMDGHFYPETMNSVGSPYLCEFSNKEINFFEFKPQSLNWKNSLRFKLTHLVEEIELIEVNTQKKLDLVMGILPSDSVTLEVKINFKNGQIYRLYSKSISVAERIFEWCHNNDLKVKDEEGIELVFRESNNPIDEIKNNRINRRY</sequence>